<dbReference type="PANTHER" id="PTHR43344">
    <property type="entry name" value="PHOSPHOSERINE PHOSPHATASE"/>
    <property type="match status" value="1"/>
</dbReference>
<evidence type="ECO:0000313" key="4">
    <source>
        <dbReference type="EMBL" id="QPS09963.1"/>
    </source>
</evidence>
<accession>A0A7T2S6R4</accession>
<keyword evidence="1" id="KW-0479">Metal-binding</keyword>
<keyword evidence="3" id="KW-0460">Magnesium</keyword>
<dbReference type="EMBL" id="CP065668">
    <property type="protein sequence ID" value="QPS09963.1"/>
    <property type="molecule type" value="Genomic_DNA"/>
</dbReference>
<evidence type="ECO:0000313" key="5">
    <source>
        <dbReference type="Proteomes" id="UP000594778"/>
    </source>
</evidence>
<dbReference type="InterPro" id="IPR006385">
    <property type="entry name" value="HAD_hydro_SerB1"/>
</dbReference>
<dbReference type="InterPro" id="IPR023214">
    <property type="entry name" value="HAD_sf"/>
</dbReference>
<proteinExistence type="predicted"/>
<dbReference type="NCBIfam" id="TIGR01488">
    <property type="entry name" value="HAD-SF-IB"/>
    <property type="match status" value="1"/>
</dbReference>
<protein>
    <submittedName>
        <fullName evidence="4">HAD-IB family hydrolase</fullName>
    </submittedName>
</protein>
<dbReference type="RefSeq" id="WP_197956683.1">
    <property type="nucleotide sequence ID" value="NZ_CP065668.1"/>
</dbReference>
<dbReference type="SUPFAM" id="SSF56784">
    <property type="entry name" value="HAD-like"/>
    <property type="match status" value="1"/>
</dbReference>
<evidence type="ECO:0000256" key="2">
    <source>
        <dbReference type="ARBA" id="ARBA00022801"/>
    </source>
</evidence>
<organism evidence="4 5">
    <name type="scientific">Delftia acidovorans</name>
    <name type="common">Pseudomonas acidovorans</name>
    <name type="synonym">Comamonas acidovorans</name>
    <dbReference type="NCBI Taxonomy" id="80866"/>
    <lineage>
        <taxon>Bacteria</taxon>
        <taxon>Pseudomonadati</taxon>
        <taxon>Pseudomonadota</taxon>
        <taxon>Betaproteobacteria</taxon>
        <taxon>Burkholderiales</taxon>
        <taxon>Comamonadaceae</taxon>
        <taxon>Delftia</taxon>
    </lineage>
</organism>
<dbReference type="InterPro" id="IPR036412">
    <property type="entry name" value="HAD-like_sf"/>
</dbReference>
<keyword evidence="2 4" id="KW-0378">Hydrolase</keyword>
<dbReference type="Proteomes" id="UP000594778">
    <property type="component" value="Chromosome"/>
</dbReference>
<reference evidence="4 5" key="1">
    <citation type="submission" date="2020-12" db="EMBL/GenBank/DDBJ databases">
        <title>FDA dAtabase for Regulatory Grade micrObial Sequences (FDA-ARGOS): Supporting development and validation of Infectious Disease Dx tests.</title>
        <authorList>
            <person name="Sproer C."/>
            <person name="Gronow S."/>
            <person name="Severitt S."/>
            <person name="Schroder I."/>
            <person name="Tallon L."/>
            <person name="Sadzewicz L."/>
            <person name="Zhao X."/>
            <person name="Boylan J."/>
            <person name="Ott S."/>
            <person name="Bowen H."/>
            <person name="Vavikolanu K."/>
            <person name="Mehta A."/>
            <person name="Aluvathingal J."/>
            <person name="Nadendla S."/>
            <person name="Lowell S."/>
            <person name="Myers T."/>
            <person name="Yan Y."/>
            <person name="Sichtig H."/>
        </authorList>
    </citation>
    <scope>NUCLEOTIDE SEQUENCE [LARGE SCALE GENOMIC DNA]</scope>
    <source>
        <strain evidence="4 5">FDAARGOS_909</strain>
    </source>
</reference>
<dbReference type="PANTHER" id="PTHR43344:SF13">
    <property type="entry name" value="PHOSPHATASE RV3661-RELATED"/>
    <property type="match status" value="1"/>
</dbReference>
<evidence type="ECO:0000256" key="1">
    <source>
        <dbReference type="ARBA" id="ARBA00022723"/>
    </source>
</evidence>
<dbReference type="Gene3D" id="1.20.1440.100">
    <property type="entry name" value="SG protein - dephosphorylation function"/>
    <property type="match status" value="1"/>
</dbReference>
<dbReference type="GO" id="GO:0016787">
    <property type="term" value="F:hydrolase activity"/>
    <property type="evidence" value="ECO:0007669"/>
    <property type="project" value="UniProtKB-KW"/>
</dbReference>
<dbReference type="AlphaFoldDB" id="A0A7T2S6R4"/>
<dbReference type="GO" id="GO:0046872">
    <property type="term" value="F:metal ion binding"/>
    <property type="evidence" value="ECO:0007669"/>
    <property type="project" value="UniProtKB-KW"/>
</dbReference>
<name>A0A7T2S6R4_DELAC</name>
<dbReference type="Gene3D" id="3.40.50.1000">
    <property type="entry name" value="HAD superfamily/HAD-like"/>
    <property type="match status" value="1"/>
</dbReference>
<dbReference type="InterPro" id="IPR050582">
    <property type="entry name" value="HAD-like_SerB"/>
</dbReference>
<dbReference type="NCBIfam" id="TIGR01490">
    <property type="entry name" value="HAD-SF-IB-hyp1"/>
    <property type="match status" value="1"/>
</dbReference>
<evidence type="ECO:0000256" key="3">
    <source>
        <dbReference type="ARBA" id="ARBA00022842"/>
    </source>
</evidence>
<sequence>MKVSYAFFDVDGTLLRGKSMFEFHDFWYQRWIGVSDLHRREEYEDASAVLRMQCESTNSRSVINLRYYELFAGRQVDEVQRCAQAWASGKIADPKSLITHVVAEMQSLRDRGIEPVFVSGSFVEALQPIAQHLGVCHILATRLLHDGIRYSGRIKHPQTIGPGKANAIRKFATEQAIDLKNSWAYGDDISDLEMLEAVGNPVAVVGDPLLERAANERAWRHISANHS</sequence>
<gene>
    <name evidence="4" type="ORF">I6G66_08185</name>
</gene>
<dbReference type="Pfam" id="PF12710">
    <property type="entry name" value="HAD"/>
    <property type="match status" value="1"/>
</dbReference>